<dbReference type="PROSITE" id="PS00409">
    <property type="entry name" value="PROKAR_NTER_METHYL"/>
    <property type="match status" value="1"/>
</dbReference>
<sequence>MRDKTSGSRPARRLRFRCAAGFTLIELLVVISIIILLVAIIMPGVRRAKEYAYSAVCKSNIEQVWSFCQKPASDGALTPPGPLGWLTHVKRNGGNKVVFCPKDDYSGGTVEDLDKLYFVQNGGTFCYLPELLDGTTRDSQIRFTKDSDTQYTITYNAGGYHCAKFIVRLGDPVSIEVPDHLSHEEATGGCGSQHYVSYDADDDGHEDWAGDDFVMKGKGTVNNGKIPGKPQ</sequence>
<feature type="transmembrane region" description="Helical" evidence="1">
    <location>
        <begin position="21"/>
        <end position="42"/>
    </location>
</feature>
<protein>
    <recommendedName>
        <fullName evidence="3">Type II secretion system protein GspG C-terminal domain-containing protein</fullName>
    </recommendedName>
</protein>
<name>A0A0F9MPN5_9ZZZZ</name>
<dbReference type="InterPro" id="IPR045584">
    <property type="entry name" value="Pilin-like"/>
</dbReference>
<comment type="caution">
    <text evidence="2">The sequence shown here is derived from an EMBL/GenBank/DDBJ whole genome shotgun (WGS) entry which is preliminary data.</text>
</comment>
<dbReference type="SUPFAM" id="SSF54523">
    <property type="entry name" value="Pili subunits"/>
    <property type="match status" value="1"/>
</dbReference>
<dbReference type="Gene3D" id="3.30.700.10">
    <property type="entry name" value="Glycoprotein, Type 4 Pilin"/>
    <property type="match status" value="1"/>
</dbReference>
<evidence type="ECO:0008006" key="3">
    <source>
        <dbReference type="Google" id="ProtNLM"/>
    </source>
</evidence>
<evidence type="ECO:0000313" key="2">
    <source>
        <dbReference type="EMBL" id="KKM71107.1"/>
    </source>
</evidence>
<reference evidence="2" key="1">
    <citation type="journal article" date="2015" name="Nature">
        <title>Complex archaea that bridge the gap between prokaryotes and eukaryotes.</title>
        <authorList>
            <person name="Spang A."/>
            <person name="Saw J.H."/>
            <person name="Jorgensen S.L."/>
            <person name="Zaremba-Niedzwiedzka K."/>
            <person name="Martijn J."/>
            <person name="Lind A.E."/>
            <person name="van Eijk R."/>
            <person name="Schleper C."/>
            <person name="Guy L."/>
            <person name="Ettema T.J."/>
        </authorList>
    </citation>
    <scope>NUCLEOTIDE SEQUENCE</scope>
</reference>
<organism evidence="2">
    <name type="scientific">marine sediment metagenome</name>
    <dbReference type="NCBI Taxonomy" id="412755"/>
    <lineage>
        <taxon>unclassified sequences</taxon>
        <taxon>metagenomes</taxon>
        <taxon>ecological metagenomes</taxon>
    </lineage>
</organism>
<dbReference type="NCBIfam" id="TIGR02532">
    <property type="entry name" value="IV_pilin_GFxxxE"/>
    <property type="match status" value="1"/>
</dbReference>
<accession>A0A0F9MPN5</accession>
<dbReference type="Pfam" id="PF07963">
    <property type="entry name" value="N_methyl"/>
    <property type="match status" value="1"/>
</dbReference>
<dbReference type="EMBL" id="LAZR01009697">
    <property type="protein sequence ID" value="KKM71107.1"/>
    <property type="molecule type" value="Genomic_DNA"/>
</dbReference>
<keyword evidence="1" id="KW-1133">Transmembrane helix</keyword>
<evidence type="ECO:0000256" key="1">
    <source>
        <dbReference type="SAM" id="Phobius"/>
    </source>
</evidence>
<dbReference type="InterPro" id="IPR012902">
    <property type="entry name" value="N_methyl_site"/>
</dbReference>
<proteinExistence type="predicted"/>
<keyword evidence="1" id="KW-0472">Membrane</keyword>
<gene>
    <name evidence="2" type="ORF">LCGC14_1433910</name>
</gene>
<keyword evidence="1" id="KW-0812">Transmembrane</keyword>
<feature type="non-terminal residue" evidence="2">
    <location>
        <position position="231"/>
    </location>
</feature>
<dbReference type="AlphaFoldDB" id="A0A0F9MPN5"/>